<feature type="compositionally biased region" description="Basic residues" evidence="2">
    <location>
        <begin position="264"/>
        <end position="274"/>
    </location>
</feature>
<reference evidence="5" key="1">
    <citation type="journal article" date="2019" name="Int. J. Syst. Evol. Microbiol.">
        <title>The Global Catalogue of Microorganisms (GCM) 10K type strain sequencing project: providing services to taxonomists for standard genome sequencing and annotation.</title>
        <authorList>
            <consortium name="The Broad Institute Genomics Platform"/>
            <consortium name="The Broad Institute Genome Sequencing Center for Infectious Disease"/>
            <person name="Wu L."/>
            <person name="Ma J."/>
        </authorList>
    </citation>
    <scope>NUCLEOTIDE SEQUENCE [LARGE SCALE GENOMIC DNA]</scope>
    <source>
        <strain evidence="5">NBRC 108730</strain>
    </source>
</reference>
<dbReference type="SUPFAM" id="SSF50249">
    <property type="entry name" value="Nucleic acid-binding proteins"/>
    <property type="match status" value="1"/>
</dbReference>
<gene>
    <name evidence="4" type="ORF">GCM10025868_07800</name>
</gene>
<accession>A0ABQ6JBH9</accession>
<keyword evidence="5" id="KW-1185">Reference proteome</keyword>
<dbReference type="PANTHER" id="PTHR22648">
    <property type="entry name" value="TRANSCRIPTION TERMINATION FACTOR NUSA"/>
    <property type="match status" value="1"/>
</dbReference>
<dbReference type="InterPro" id="IPR012340">
    <property type="entry name" value="NA-bd_OB-fold"/>
</dbReference>
<feature type="compositionally biased region" description="Low complexity" evidence="2">
    <location>
        <begin position="175"/>
        <end position="191"/>
    </location>
</feature>
<dbReference type="CDD" id="cd04455">
    <property type="entry name" value="S1_NusA"/>
    <property type="match status" value="1"/>
</dbReference>
<keyword evidence="1" id="KW-0694">RNA-binding</keyword>
<dbReference type="InterPro" id="IPR013735">
    <property type="entry name" value="TF_NusA_N"/>
</dbReference>
<comment type="caution">
    <text evidence="4">The sequence shown here is derived from an EMBL/GenBank/DDBJ whole genome shotgun (WGS) entry which is preliminary data.</text>
</comment>
<dbReference type="Proteomes" id="UP001157017">
    <property type="component" value="Unassembled WGS sequence"/>
</dbReference>
<evidence type="ECO:0000256" key="2">
    <source>
        <dbReference type="SAM" id="MobiDB-lite"/>
    </source>
</evidence>
<feature type="compositionally biased region" description="Basic and acidic residues" evidence="2">
    <location>
        <begin position="223"/>
        <end position="235"/>
    </location>
</feature>
<dbReference type="EMBL" id="BSUZ01000001">
    <property type="protein sequence ID" value="GMA85530.1"/>
    <property type="molecule type" value="Genomic_DNA"/>
</dbReference>
<evidence type="ECO:0000313" key="5">
    <source>
        <dbReference type="Proteomes" id="UP001157017"/>
    </source>
</evidence>
<dbReference type="InterPro" id="IPR036555">
    <property type="entry name" value="NusA_N_sf"/>
</dbReference>
<feature type="compositionally biased region" description="Low complexity" evidence="2">
    <location>
        <begin position="236"/>
        <end position="263"/>
    </location>
</feature>
<dbReference type="Gene3D" id="2.40.50.140">
    <property type="entry name" value="Nucleic acid-binding proteins"/>
    <property type="match status" value="1"/>
</dbReference>
<sequence>MDIDLAALRMLEREKEIPMSVLVAAIEQALLIAYHRTEGAQSDARVELDRQTGHVVVWAREKVDPDDPASATREVDDTPDGFGRIAASTARQVILQRLRDVEDEAVLGEFRGREGDIVGGVIQQGPDPRAVLVDLGSVEGVLMQTEQVPGERYVHGERLRCFVLAVRKGPKGPQVQAVAVAPQPGAQAVRARGARDRRRQRRDHGPGPRGGAPHKARRPHERRRPEPQGRLHRPDGAAGARGDVRACTARRSTSSTGTTTPRGSWRRRCRRRGSARWWSPTAPPARPG</sequence>
<protein>
    <recommendedName>
        <fullName evidence="3">Transcription factor NusA N-terminal domain-containing protein</fullName>
    </recommendedName>
</protein>
<dbReference type="Gene3D" id="3.30.1480.10">
    <property type="entry name" value="NusA, N-terminal domain"/>
    <property type="match status" value="1"/>
</dbReference>
<dbReference type="Pfam" id="PF08529">
    <property type="entry name" value="NusA_N"/>
    <property type="match status" value="1"/>
</dbReference>
<feature type="region of interest" description="Disordered" evidence="2">
    <location>
        <begin position="175"/>
        <end position="288"/>
    </location>
</feature>
<feature type="domain" description="Transcription factor NusA N-terminal" evidence="3">
    <location>
        <begin position="6"/>
        <end position="103"/>
    </location>
</feature>
<name>A0ABQ6JBH9_9ACTN</name>
<evidence type="ECO:0000256" key="1">
    <source>
        <dbReference type="ARBA" id="ARBA00022884"/>
    </source>
</evidence>
<dbReference type="SUPFAM" id="SSF69705">
    <property type="entry name" value="Transcription factor NusA, N-terminal domain"/>
    <property type="match status" value="1"/>
</dbReference>
<evidence type="ECO:0000313" key="4">
    <source>
        <dbReference type="EMBL" id="GMA85530.1"/>
    </source>
</evidence>
<organism evidence="4 5">
    <name type="scientific">Angustibacter aerolatus</name>
    <dbReference type="NCBI Taxonomy" id="1162965"/>
    <lineage>
        <taxon>Bacteria</taxon>
        <taxon>Bacillati</taxon>
        <taxon>Actinomycetota</taxon>
        <taxon>Actinomycetes</taxon>
        <taxon>Kineosporiales</taxon>
        <taxon>Kineosporiaceae</taxon>
    </lineage>
</organism>
<evidence type="ECO:0000259" key="3">
    <source>
        <dbReference type="Pfam" id="PF08529"/>
    </source>
</evidence>
<dbReference type="PANTHER" id="PTHR22648:SF0">
    <property type="entry name" value="TRANSCRIPTION TERMINATION_ANTITERMINATION PROTEIN NUSA"/>
    <property type="match status" value="1"/>
</dbReference>
<proteinExistence type="predicted"/>
<dbReference type="InterPro" id="IPR030842">
    <property type="entry name" value="TF_NusA_bacterial"/>
</dbReference>
<feature type="compositionally biased region" description="Basic residues" evidence="2">
    <location>
        <begin position="212"/>
        <end position="222"/>
    </location>
</feature>